<dbReference type="OrthoDB" id="5340910at2759"/>
<feature type="region of interest" description="Disordered" evidence="3">
    <location>
        <begin position="345"/>
        <end position="369"/>
    </location>
</feature>
<dbReference type="Gene3D" id="2.30.30.40">
    <property type="entry name" value="SH3 Domains"/>
    <property type="match status" value="1"/>
</dbReference>
<comment type="caution">
    <text evidence="6">The sequence shown here is derived from an EMBL/GenBank/DDBJ whole genome shotgun (WGS) entry which is preliminary data.</text>
</comment>
<feature type="domain" description="SH3" evidence="5">
    <location>
        <begin position="387"/>
        <end position="448"/>
    </location>
</feature>
<dbReference type="InterPro" id="IPR035521">
    <property type="entry name" value="Fus1_SH3"/>
</dbReference>
<reference evidence="6 7" key="1">
    <citation type="submission" date="2014-02" db="EMBL/GenBank/DDBJ databases">
        <title>The genome sequence of the entomopathogenic fungus Metarhizium robertsii ARSEF 2575.</title>
        <authorList>
            <person name="Giuliano Garisto Donzelli B."/>
            <person name="Roe B.A."/>
            <person name="Macmil S.L."/>
            <person name="Krasnoff S.B."/>
            <person name="Gibson D.M."/>
        </authorList>
    </citation>
    <scope>NUCLEOTIDE SEQUENCE [LARGE SCALE GENOMIC DNA]</scope>
    <source>
        <strain evidence="6 7">ARSEF 2575</strain>
    </source>
</reference>
<evidence type="ECO:0000256" key="3">
    <source>
        <dbReference type="SAM" id="MobiDB-lite"/>
    </source>
</evidence>
<protein>
    <submittedName>
        <fullName evidence="6">SH3 and variant SH3 domain protein</fullName>
    </submittedName>
</protein>
<evidence type="ECO:0000259" key="5">
    <source>
        <dbReference type="PROSITE" id="PS50002"/>
    </source>
</evidence>
<keyword evidence="4" id="KW-0472">Membrane</keyword>
<evidence type="ECO:0000313" key="7">
    <source>
        <dbReference type="Proteomes" id="UP000030151"/>
    </source>
</evidence>
<dbReference type="EMBL" id="JELW01000002">
    <property type="protein sequence ID" value="EXV04954.1"/>
    <property type="molecule type" value="Genomic_DNA"/>
</dbReference>
<organism evidence="6 7">
    <name type="scientific">Metarhizium robertsii</name>
    <dbReference type="NCBI Taxonomy" id="568076"/>
    <lineage>
        <taxon>Eukaryota</taxon>
        <taxon>Fungi</taxon>
        <taxon>Dikarya</taxon>
        <taxon>Ascomycota</taxon>
        <taxon>Pezizomycotina</taxon>
        <taxon>Sordariomycetes</taxon>
        <taxon>Hypocreomycetidae</taxon>
        <taxon>Hypocreales</taxon>
        <taxon>Clavicipitaceae</taxon>
        <taxon>Metarhizium</taxon>
    </lineage>
</organism>
<sequence length="598" mass="61795">MDDLFRNPFGDDSSANGNAQRDTGGGNGPTLIRTVYKTMAPTFEGPIAGYSTLHDDPNPEPTQDSSPTSKPDPKPTPSTTSTTKSKPKETLSMPTAIFKPDSSSSAPETLLIKATGSPTLSPSIDYGAQPTSTPTLNFVSSTPTSDATPAKTGDEGTSAGAKAGIAFGVLGGVFLVGLVAFLLFSRRRRQAGERRGAYNEKSYANANANAFDAMTVRSDPHAPRISLRPVTQFLPNWGLDKRTSKSAGMALNSAAAVGANSKINAMRERPSTSQSTHPANPFGNQAERVSESNSYEQGAVPRSDPFTANGPAIAAGAAAGAGVVGLTRKASMRNNTERNIDLTLPPTLGSIPPSPAGTEFSMTSASSSAAMPPSNGAAAIAAAGGPPNSNVHRVQLDFKPSLDDEMELKAGDLVRLLHEYDDGWALVIRLDRSQQGVVPRTCLSTRPVKPRVPQGGQRLGPPVNPNGQYPRGPNQPQGPGQRPMTPQGRPVTPQGRPMTPQGTAPQARPRMGPGGPGTSSPRPMSPAGPPPSPAPRFNGPPPLPVHPGSQPASPVGMNRPTGPVGPGRVNPAQSPPPGPPTGPPTGPIGRKPVPGQAY</sequence>
<dbReference type="HOGENOM" id="CLU_018830_1_0_1"/>
<dbReference type="eggNOG" id="ENOG502SF40">
    <property type="taxonomic scope" value="Eukaryota"/>
</dbReference>
<accession>A0A0A1V463</accession>
<dbReference type="CDD" id="cd11854">
    <property type="entry name" value="SH3_Fus1p"/>
    <property type="match status" value="1"/>
</dbReference>
<dbReference type="InterPro" id="IPR001452">
    <property type="entry name" value="SH3_domain"/>
</dbReference>
<evidence type="ECO:0000313" key="6">
    <source>
        <dbReference type="EMBL" id="EXV04954.1"/>
    </source>
</evidence>
<feature type="region of interest" description="Disordered" evidence="3">
    <location>
        <begin position="1"/>
        <end position="157"/>
    </location>
</feature>
<feature type="region of interest" description="Disordered" evidence="3">
    <location>
        <begin position="441"/>
        <end position="598"/>
    </location>
</feature>
<evidence type="ECO:0000256" key="1">
    <source>
        <dbReference type="ARBA" id="ARBA00022443"/>
    </source>
</evidence>
<feature type="region of interest" description="Disordered" evidence="3">
    <location>
        <begin position="261"/>
        <end position="307"/>
    </location>
</feature>
<feature type="compositionally biased region" description="Polar residues" evidence="3">
    <location>
        <begin position="129"/>
        <end position="147"/>
    </location>
</feature>
<feature type="compositionally biased region" description="Low complexity" evidence="3">
    <location>
        <begin position="465"/>
        <end position="483"/>
    </location>
</feature>
<feature type="compositionally biased region" description="Pro residues" evidence="3">
    <location>
        <begin position="523"/>
        <end position="545"/>
    </location>
</feature>
<keyword evidence="4" id="KW-1133">Transmembrane helix</keyword>
<gene>
    <name evidence="6" type="ORF">X797_002640</name>
</gene>
<feature type="compositionally biased region" description="Pro residues" evidence="3">
    <location>
        <begin position="573"/>
        <end position="586"/>
    </location>
</feature>
<keyword evidence="4" id="KW-0812">Transmembrane</keyword>
<dbReference type="SMART" id="SM00326">
    <property type="entry name" value="SH3"/>
    <property type="match status" value="1"/>
</dbReference>
<dbReference type="InterPro" id="IPR036028">
    <property type="entry name" value="SH3-like_dom_sf"/>
</dbReference>
<dbReference type="AlphaFoldDB" id="A0A0A1V463"/>
<dbReference type="Pfam" id="PF14604">
    <property type="entry name" value="SH3_9"/>
    <property type="match status" value="1"/>
</dbReference>
<dbReference type="SUPFAM" id="SSF50044">
    <property type="entry name" value="SH3-domain"/>
    <property type="match status" value="1"/>
</dbReference>
<dbReference type="Proteomes" id="UP000030151">
    <property type="component" value="Unassembled WGS sequence"/>
</dbReference>
<evidence type="ECO:0000256" key="2">
    <source>
        <dbReference type="PROSITE-ProRule" id="PRU00192"/>
    </source>
</evidence>
<evidence type="ECO:0000256" key="4">
    <source>
        <dbReference type="SAM" id="Phobius"/>
    </source>
</evidence>
<dbReference type="PROSITE" id="PS50002">
    <property type="entry name" value="SH3"/>
    <property type="match status" value="1"/>
</dbReference>
<name>A0A0A1V463_9HYPO</name>
<keyword evidence="1 2" id="KW-0728">SH3 domain</keyword>
<proteinExistence type="predicted"/>
<feature type="transmembrane region" description="Helical" evidence="4">
    <location>
        <begin position="165"/>
        <end position="185"/>
    </location>
</feature>